<sequence length="384" mass="44098">MASSETPLLPIDIIEEIFCSIPIEYLTQFKLTCKQWHALLKDKRFIYKYLDLVQERFIRIDHTVQIINPVQGARSSSPIPEEFRNIPEISTTVHCDGLLLCRCEKTRSRSCKLAVWNPFLKRIKWIKPMSFYSVNDFYGIGYSNVSRDEYKVLRIFHGELEDDERSVVGPCEPVIQIYDFKYNAWRIIVDDATLEWSIDPPCKGVSIKGNMYWVAHWNKKPKLFILCFDFTTETFKVLCNVPFQCSVLDTASLSSFRGDRLSLLHQGEETTKIEVWVTNTLSGDDVVTWKKYLNVTNPDLPTLHTDDDLAHPSYFVDKNDSIKVLCEGVMEDGADDYVCVSVCEISKDGIAKKLIETGRCDLRNDGRPFVCGCVYLPSLVPVPE</sequence>
<comment type="caution">
    <text evidence="2">The sequence shown here is derived from an EMBL/GenBank/DDBJ whole genome shotgun (WGS) entry which is preliminary data.</text>
</comment>
<evidence type="ECO:0000259" key="1">
    <source>
        <dbReference type="PROSITE" id="PS50181"/>
    </source>
</evidence>
<proteinExistence type="predicted"/>
<dbReference type="Pfam" id="PF00646">
    <property type="entry name" value="F-box"/>
    <property type="match status" value="1"/>
</dbReference>
<dbReference type="SMART" id="SM00256">
    <property type="entry name" value="FBOX"/>
    <property type="match status" value="1"/>
</dbReference>
<dbReference type="InterPro" id="IPR017451">
    <property type="entry name" value="F-box-assoc_interact_dom"/>
</dbReference>
<accession>A0ABC8JRP2</accession>
<organism evidence="2 3">
    <name type="scientific">Eruca vesicaria subsp. sativa</name>
    <name type="common">Garden rocket</name>
    <name type="synonym">Eruca sativa</name>
    <dbReference type="NCBI Taxonomy" id="29727"/>
    <lineage>
        <taxon>Eukaryota</taxon>
        <taxon>Viridiplantae</taxon>
        <taxon>Streptophyta</taxon>
        <taxon>Embryophyta</taxon>
        <taxon>Tracheophyta</taxon>
        <taxon>Spermatophyta</taxon>
        <taxon>Magnoliopsida</taxon>
        <taxon>eudicotyledons</taxon>
        <taxon>Gunneridae</taxon>
        <taxon>Pentapetalae</taxon>
        <taxon>rosids</taxon>
        <taxon>malvids</taxon>
        <taxon>Brassicales</taxon>
        <taxon>Brassicaceae</taxon>
        <taxon>Brassiceae</taxon>
        <taxon>Eruca</taxon>
    </lineage>
</organism>
<dbReference type="SUPFAM" id="SSF81383">
    <property type="entry name" value="F-box domain"/>
    <property type="match status" value="1"/>
</dbReference>
<dbReference type="InterPro" id="IPR050796">
    <property type="entry name" value="SCF_F-box_component"/>
</dbReference>
<dbReference type="InterPro" id="IPR011043">
    <property type="entry name" value="Gal_Oxase/kelch_b-propeller"/>
</dbReference>
<evidence type="ECO:0000313" key="2">
    <source>
        <dbReference type="EMBL" id="CAH8337802.1"/>
    </source>
</evidence>
<reference evidence="2 3" key="1">
    <citation type="submission" date="2022-03" db="EMBL/GenBank/DDBJ databases">
        <authorList>
            <person name="Macdonald S."/>
            <person name="Ahmed S."/>
            <person name="Newling K."/>
        </authorList>
    </citation>
    <scope>NUCLEOTIDE SEQUENCE [LARGE SCALE GENOMIC DNA]</scope>
</reference>
<dbReference type="PANTHER" id="PTHR31672:SF13">
    <property type="entry name" value="F-BOX PROTEIN CPR30-LIKE"/>
    <property type="match status" value="1"/>
</dbReference>
<gene>
    <name evidence="2" type="ORF">ERUC_LOCUS14692</name>
</gene>
<dbReference type="InterPro" id="IPR001810">
    <property type="entry name" value="F-box_dom"/>
</dbReference>
<dbReference type="Gene3D" id="1.20.1280.50">
    <property type="match status" value="1"/>
</dbReference>
<dbReference type="AlphaFoldDB" id="A0ABC8JRP2"/>
<dbReference type="PANTHER" id="PTHR31672">
    <property type="entry name" value="BNACNNG10540D PROTEIN"/>
    <property type="match status" value="1"/>
</dbReference>
<protein>
    <recommendedName>
        <fullName evidence="1">F-box domain-containing protein</fullName>
    </recommendedName>
</protein>
<dbReference type="NCBIfam" id="TIGR01640">
    <property type="entry name" value="F_box_assoc_1"/>
    <property type="match status" value="1"/>
</dbReference>
<evidence type="ECO:0000313" key="3">
    <source>
        <dbReference type="Proteomes" id="UP001642260"/>
    </source>
</evidence>
<dbReference type="EMBL" id="CAKOAT010138487">
    <property type="protein sequence ID" value="CAH8337802.1"/>
    <property type="molecule type" value="Genomic_DNA"/>
</dbReference>
<dbReference type="Proteomes" id="UP001642260">
    <property type="component" value="Unassembled WGS sequence"/>
</dbReference>
<keyword evidence="3" id="KW-1185">Reference proteome</keyword>
<name>A0ABC8JRP2_ERUVS</name>
<dbReference type="PROSITE" id="PS50181">
    <property type="entry name" value="FBOX"/>
    <property type="match status" value="1"/>
</dbReference>
<dbReference type="InterPro" id="IPR006527">
    <property type="entry name" value="F-box-assoc_dom_typ1"/>
</dbReference>
<dbReference type="SUPFAM" id="SSF50965">
    <property type="entry name" value="Galactose oxidase, central domain"/>
    <property type="match status" value="1"/>
</dbReference>
<dbReference type="CDD" id="cd22157">
    <property type="entry name" value="F-box_AtFBW1-like"/>
    <property type="match status" value="1"/>
</dbReference>
<dbReference type="Pfam" id="PF07734">
    <property type="entry name" value="FBA_1"/>
    <property type="match status" value="1"/>
</dbReference>
<dbReference type="InterPro" id="IPR036047">
    <property type="entry name" value="F-box-like_dom_sf"/>
</dbReference>
<feature type="domain" description="F-box" evidence="1">
    <location>
        <begin position="3"/>
        <end position="50"/>
    </location>
</feature>